<evidence type="ECO:0000313" key="2">
    <source>
        <dbReference type="Proteomes" id="UP000593580"/>
    </source>
</evidence>
<gene>
    <name evidence="1" type="ORF">FM071_04235</name>
</gene>
<protein>
    <submittedName>
        <fullName evidence="1">Uncharacterized protein</fullName>
    </submittedName>
</protein>
<dbReference type="Proteomes" id="UP000593580">
    <property type="component" value="Chromosome"/>
</dbReference>
<sequence>MMTHENIVRLVDHIKIDESTVVCHFKCEETNKSIVSAVPFEPYEGKIVLSWKDILFHPLKSYNRYYHTPITIYGNESQNTIVLKAFKQVSNNFIWNQQKQKYICN</sequence>
<proteinExistence type="predicted"/>
<name>A0A7M1BAG6_9BACT</name>
<dbReference type="EMBL" id="CP041406">
    <property type="protein sequence ID" value="QOP46709.1"/>
    <property type="molecule type" value="Genomic_DNA"/>
</dbReference>
<keyword evidence="2" id="KW-1185">Reference proteome</keyword>
<reference evidence="1 2" key="1">
    <citation type="submission" date="2019-07" db="EMBL/GenBank/DDBJ databases">
        <title>Sulfurimonas paralvinellae sp. nov., a novel mesophilic, hydrogen- and sulfur-oxidizing chemolithoautotroph within the Epsilonproteo- bacteria isolated from a deep-sea hydrothermal vent polychaete nest, reclassification of Thiomicrospira denitrificans as Sulfurimonas denitrificans comb. nov. and emended description of the genus Sulfurimonas.</title>
        <authorList>
            <person name="Wang S."/>
            <person name="Jiang L."/>
            <person name="Shao Z."/>
        </authorList>
    </citation>
    <scope>NUCLEOTIDE SEQUENCE [LARGE SCALE GENOMIC DNA]</scope>
    <source>
        <strain evidence="1 2">GO25</strain>
    </source>
</reference>
<organism evidence="1 2">
    <name type="scientific">Sulfurimonas paralvinellae</name>
    <dbReference type="NCBI Taxonomy" id="317658"/>
    <lineage>
        <taxon>Bacteria</taxon>
        <taxon>Pseudomonadati</taxon>
        <taxon>Campylobacterota</taxon>
        <taxon>Epsilonproteobacteria</taxon>
        <taxon>Campylobacterales</taxon>
        <taxon>Sulfurimonadaceae</taxon>
        <taxon>Sulfurimonas</taxon>
    </lineage>
</organism>
<evidence type="ECO:0000313" key="1">
    <source>
        <dbReference type="EMBL" id="QOP46709.1"/>
    </source>
</evidence>
<dbReference type="KEGG" id="spal:FM071_04235"/>
<dbReference type="AlphaFoldDB" id="A0A7M1BAG6"/>
<accession>A0A7M1BAG6</accession>